<keyword evidence="6" id="KW-0812">Transmembrane</keyword>
<feature type="transmembrane region" description="Helical" evidence="6">
    <location>
        <begin position="517"/>
        <end position="542"/>
    </location>
</feature>
<dbReference type="Pfam" id="PF04434">
    <property type="entry name" value="SWIM"/>
    <property type="match status" value="1"/>
</dbReference>
<keyword evidence="3" id="KW-0862">Zinc</keyword>
<dbReference type="EMBL" id="JACXVP010000012">
    <property type="protein sequence ID" value="KAG5570100.1"/>
    <property type="molecule type" value="Genomic_DNA"/>
</dbReference>
<protein>
    <recommendedName>
        <fullName evidence="7">SWIM-type domain-containing protein</fullName>
    </recommendedName>
</protein>
<dbReference type="SMART" id="SM00575">
    <property type="entry name" value="ZnF_PMZ"/>
    <property type="match status" value="1"/>
</dbReference>
<feature type="compositionally biased region" description="Polar residues" evidence="5">
    <location>
        <begin position="368"/>
        <end position="377"/>
    </location>
</feature>
<keyword evidence="1" id="KW-0479">Metal-binding</keyword>
<keyword evidence="6" id="KW-0472">Membrane</keyword>
<dbReference type="PROSITE" id="PS50966">
    <property type="entry name" value="ZF_SWIM"/>
    <property type="match status" value="1"/>
</dbReference>
<evidence type="ECO:0000256" key="1">
    <source>
        <dbReference type="ARBA" id="ARBA00022723"/>
    </source>
</evidence>
<dbReference type="InterPro" id="IPR007527">
    <property type="entry name" value="Znf_SWIM"/>
</dbReference>
<name>A0A9J5W4A1_SOLCO</name>
<comment type="caution">
    <text evidence="8">The sequence shown here is derived from an EMBL/GenBank/DDBJ whole genome shotgun (WGS) entry which is preliminary data.</text>
</comment>
<feature type="domain" description="SWIM-type" evidence="7">
    <location>
        <begin position="245"/>
        <end position="286"/>
    </location>
</feature>
<evidence type="ECO:0000256" key="5">
    <source>
        <dbReference type="SAM" id="MobiDB-lite"/>
    </source>
</evidence>
<dbReference type="PANTHER" id="PTHR31973">
    <property type="entry name" value="POLYPROTEIN, PUTATIVE-RELATED"/>
    <property type="match status" value="1"/>
</dbReference>
<feature type="compositionally biased region" description="Acidic residues" evidence="5">
    <location>
        <begin position="419"/>
        <end position="428"/>
    </location>
</feature>
<gene>
    <name evidence="8" type="ORF">H5410_059866</name>
</gene>
<proteinExistence type="predicted"/>
<feature type="region of interest" description="Disordered" evidence="5">
    <location>
        <begin position="368"/>
        <end position="438"/>
    </location>
</feature>
<dbReference type="Proteomes" id="UP000824120">
    <property type="component" value="Chromosome 12"/>
</dbReference>
<dbReference type="InterPro" id="IPR006564">
    <property type="entry name" value="Znf_PMZ"/>
</dbReference>
<dbReference type="PANTHER" id="PTHR31973:SF192">
    <property type="entry name" value="SWIM-TYPE DOMAIN-CONTAINING PROTEIN"/>
    <property type="match status" value="1"/>
</dbReference>
<keyword evidence="9" id="KW-1185">Reference proteome</keyword>
<evidence type="ECO:0000313" key="8">
    <source>
        <dbReference type="EMBL" id="KAG5570100.1"/>
    </source>
</evidence>
<dbReference type="GO" id="GO:0008270">
    <property type="term" value="F:zinc ion binding"/>
    <property type="evidence" value="ECO:0007669"/>
    <property type="project" value="UniProtKB-KW"/>
</dbReference>
<dbReference type="AlphaFoldDB" id="A0A9J5W4A1"/>
<keyword evidence="6" id="KW-1133">Transmembrane helix</keyword>
<sequence>MAADGYPFLLLISGDLTTPGVSVKTFVDHIECGIAYDNSLVDYSAIALYFKDKLQSDPKYKVKEMKADLHRVFELNVSEAKCKRAKKEILESLEGSFVDSYNKLEGYATELRIRTILPEAYQRYCARHIEEIWCKGWGKGELKKLLWWAAWSSFTEEFEDQEIKEAIDNNFTESFNAWILEARYKPIIGMLEDIRVKIMERLAAKEVAVRKWKDDEFSPKIELLFIEYLKISKVCKVSGNGDNGYEVTEGADRHIVNLREKKCTCRTWDLTGIPCPHAIKAMEHNKMIPKKEIHWYYSKKAALAVYKHKLQPVRGESFWKCDPLHAIEPPELVKLVGRPKLMREREKDEVFKRQGVWKQTRKGKVMTCSNCGEQNHNARGCEKAKQGKQLNKKQGKQPTKQGKESGRGKKRQLRRGLVDEDEASEEDINYTAPQPTQESQFGYVSSSIYFPVAEDDDEDPRLRPRTISEEAFLTRLKKKQNPQEPIGSRVIGFRGDKFGVRCSYYKPATKVEAKKGMMLLCWYCFVYTGALNDVFMMFWLYYRLMPLRFPKKSNLAIFPSMLNGFPSPRFIRANGSHRAGVMS</sequence>
<keyword evidence="2 4" id="KW-0863">Zinc-finger</keyword>
<evidence type="ECO:0000256" key="4">
    <source>
        <dbReference type="PROSITE-ProRule" id="PRU00325"/>
    </source>
</evidence>
<evidence type="ECO:0000256" key="6">
    <source>
        <dbReference type="SAM" id="Phobius"/>
    </source>
</evidence>
<evidence type="ECO:0000256" key="2">
    <source>
        <dbReference type="ARBA" id="ARBA00022771"/>
    </source>
</evidence>
<accession>A0A9J5W4A1</accession>
<evidence type="ECO:0000259" key="7">
    <source>
        <dbReference type="PROSITE" id="PS50966"/>
    </source>
</evidence>
<dbReference type="OrthoDB" id="1304705at2759"/>
<reference evidence="8 9" key="1">
    <citation type="submission" date="2020-09" db="EMBL/GenBank/DDBJ databases">
        <title>De no assembly of potato wild relative species, Solanum commersonii.</title>
        <authorList>
            <person name="Cho K."/>
        </authorList>
    </citation>
    <scope>NUCLEOTIDE SEQUENCE [LARGE SCALE GENOMIC DNA]</scope>
    <source>
        <strain evidence="8">LZ3.2</strain>
        <tissue evidence="8">Leaf</tissue>
    </source>
</reference>
<evidence type="ECO:0000256" key="3">
    <source>
        <dbReference type="ARBA" id="ARBA00022833"/>
    </source>
</evidence>
<evidence type="ECO:0000313" key="9">
    <source>
        <dbReference type="Proteomes" id="UP000824120"/>
    </source>
</evidence>
<organism evidence="8 9">
    <name type="scientific">Solanum commersonii</name>
    <name type="common">Commerson's wild potato</name>
    <name type="synonym">Commerson's nightshade</name>
    <dbReference type="NCBI Taxonomy" id="4109"/>
    <lineage>
        <taxon>Eukaryota</taxon>
        <taxon>Viridiplantae</taxon>
        <taxon>Streptophyta</taxon>
        <taxon>Embryophyta</taxon>
        <taxon>Tracheophyta</taxon>
        <taxon>Spermatophyta</taxon>
        <taxon>Magnoliopsida</taxon>
        <taxon>eudicotyledons</taxon>
        <taxon>Gunneridae</taxon>
        <taxon>Pentapetalae</taxon>
        <taxon>asterids</taxon>
        <taxon>lamiids</taxon>
        <taxon>Solanales</taxon>
        <taxon>Solanaceae</taxon>
        <taxon>Solanoideae</taxon>
        <taxon>Solaneae</taxon>
        <taxon>Solanum</taxon>
    </lineage>
</organism>